<evidence type="ECO:0000256" key="9">
    <source>
        <dbReference type="ARBA" id="ARBA00023049"/>
    </source>
</evidence>
<dbReference type="SUPFAM" id="SSF53187">
    <property type="entry name" value="Zn-dependent exopeptidases"/>
    <property type="match status" value="1"/>
</dbReference>
<dbReference type="CDD" id="cd03860">
    <property type="entry name" value="M14_CP_A-B_like"/>
    <property type="match status" value="1"/>
</dbReference>
<dbReference type="Pfam" id="PF00246">
    <property type="entry name" value="Peptidase_M14"/>
    <property type="match status" value="1"/>
</dbReference>
<dbReference type="AlphaFoldDB" id="A0AAJ7EJY4"/>
<comment type="similarity">
    <text evidence="2 10">Belongs to the peptidase M14 family.</text>
</comment>
<evidence type="ECO:0000256" key="10">
    <source>
        <dbReference type="PROSITE-ProRule" id="PRU01379"/>
    </source>
</evidence>
<dbReference type="Gene3D" id="3.40.630.10">
    <property type="entry name" value="Zn peptidases"/>
    <property type="match status" value="1"/>
</dbReference>
<feature type="active site" description="Proton donor/acceptor" evidence="10">
    <location>
        <position position="350"/>
    </location>
</feature>
<comment type="cofactor">
    <cofactor evidence="1">
        <name>Zn(2+)</name>
        <dbReference type="ChEBI" id="CHEBI:29105"/>
    </cofactor>
</comment>
<keyword evidence="7" id="KW-0378">Hydrolase</keyword>
<evidence type="ECO:0000256" key="8">
    <source>
        <dbReference type="ARBA" id="ARBA00022833"/>
    </source>
</evidence>
<evidence type="ECO:0000313" key="12">
    <source>
        <dbReference type="RefSeq" id="XP_013180182.1"/>
    </source>
</evidence>
<dbReference type="GeneID" id="106126847"/>
<dbReference type="FunFam" id="3.40.630.10:FF:000084">
    <property type="entry name" value="Carboxypeptidase B2"/>
    <property type="match status" value="1"/>
</dbReference>
<dbReference type="Proteomes" id="UP000694872">
    <property type="component" value="Unplaced"/>
</dbReference>
<accession>A0AAJ7EJY4</accession>
<evidence type="ECO:0000256" key="4">
    <source>
        <dbReference type="ARBA" id="ARBA00022670"/>
    </source>
</evidence>
<evidence type="ECO:0000256" key="1">
    <source>
        <dbReference type="ARBA" id="ARBA00001947"/>
    </source>
</evidence>
<evidence type="ECO:0000256" key="2">
    <source>
        <dbReference type="ARBA" id="ARBA00005988"/>
    </source>
</evidence>
<keyword evidence="8" id="KW-0862">Zinc</keyword>
<sequence>MATKSNRILEDYFSLVSAENFHINKVIDKNYEEEEEKICDVSTQTNVSNRQKKVVGKYYPGVITRHHVWKVMVPSQRPKRRRVTFMDWKKYHKLSVINGFIDDLEKDYPAICTVSVIGKSVEGRNIKMLKISNSDAGNSPVWVDAGIHSREWISIAVVTYIANIIAKNFHNLPKSITNKDWHFVPVLNPDGYEYTHSHERMWRKNRAMHEGKCVGVDLNRNFSCGWGVDGDQGSSASPHSVFYRGPAPFSEPETVAVRDTIMGSRTPFKVFLSFHSYFELIIFPWGHKAEACPDYLQLLEGGAVMARAIYESSGLIYKVGSTKDLTYSACGTSTDWSYTIANIPFSYMIELRSKKHKFRLPRSQIIETGKEIWNAVGKLMEFIDQY</sequence>
<feature type="domain" description="Peptidase M14" evidence="11">
    <location>
        <begin position="90"/>
        <end position="383"/>
    </location>
</feature>
<dbReference type="PANTHER" id="PTHR11705:SF91">
    <property type="entry name" value="FI01817P-RELATED"/>
    <property type="match status" value="1"/>
</dbReference>
<dbReference type="GO" id="GO:0008270">
    <property type="term" value="F:zinc ion binding"/>
    <property type="evidence" value="ECO:0007669"/>
    <property type="project" value="InterPro"/>
</dbReference>
<dbReference type="InterPro" id="IPR000834">
    <property type="entry name" value="Peptidase_M14"/>
</dbReference>
<dbReference type="PRINTS" id="PR00765">
    <property type="entry name" value="CRBOXYPTASEA"/>
</dbReference>
<protein>
    <submittedName>
        <fullName evidence="12">Carboxypeptidase B-like</fullName>
    </submittedName>
</protein>
<evidence type="ECO:0000256" key="7">
    <source>
        <dbReference type="ARBA" id="ARBA00022801"/>
    </source>
</evidence>
<keyword evidence="6" id="KW-0732">Signal</keyword>
<dbReference type="RefSeq" id="XP_013180182.1">
    <property type="nucleotide sequence ID" value="XM_013324728.1"/>
</dbReference>
<evidence type="ECO:0000259" key="11">
    <source>
        <dbReference type="PROSITE" id="PS52035"/>
    </source>
</evidence>
<keyword evidence="3" id="KW-0121">Carboxypeptidase</keyword>
<dbReference type="PANTHER" id="PTHR11705">
    <property type="entry name" value="PROTEASE FAMILY M14 CARBOXYPEPTIDASE A,B"/>
    <property type="match status" value="1"/>
</dbReference>
<evidence type="ECO:0000256" key="3">
    <source>
        <dbReference type="ARBA" id="ARBA00022645"/>
    </source>
</evidence>
<keyword evidence="5" id="KW-0479">Metal-binding</keyword>
<dbReference type="KEGG" id="pxu:106126847"/>
<keyword evidence="4" id="KW-0645">Protease</keyword>
<keyword evidence="9" id="KW-0482">Metalloprotease</keyword>
<reference evidence="12" key="1">
    <citation type="submission" date="2025-08" db="UniProtKB">
        <authorList>
            <consortium name="RefSeq"/>
        </authorList>
    </citation>
    <scope>IDENTIFICATION</scope>
</reference>
<dbReference type="GO" id="GO:0004181">
    <property type="term" value="F:metallocarboxypeptidase activity"/>
    <property type="evidence" value="ECO:0007669"/>
    <property type="project" value="InterPro"/>
</dbReference>
<proteinExistence type="inferred from homology"/>
<gene>
    <name evidence="12" type="primary">LOC106126847</name>
</gene>
<dbReference type="PROSITE" id="PS52035">
    <property type="entry name" value="PEPTIDASE_M14"/>
    <property type="match status" value="1"/>
</dbReference>
<dbReference type="GO" id="GO:0006508">
    <property type="term" value="P:proteolysis"/>
    <property type="evidence" value="ECO:0007669"/>
    <property type="project" value="UniProtKB-KW"/>
</dbReference>
<evidence type="ECO:0000256" key="6">
    <source>
        <dbReference type="ARBA" id="ARBA00022729"/>
    </source>
</evidence>
<dbReference type="GO" id="GO:0005615">
    <property type="term" value="C:extracellular space"/>
    <property type="evidence" value="ECO:0007669"/>
    <property type="project" value="TreeGrafter"/>
</dbReference>
<organism evidence="12">
    <name type="scientific">Papilio xuthus</name>
    <name type="common">Asian swallowtail butterfly</name>
    <dbReference type="NCBI Taxonomy" id="66420"/>
    <lineage>
        <taxon>Eukaryota</taxon>
        <taxon>Metazoa</taxon>
        <taxon>Ecdysozoa</taxon>
        <taxon>Arthropoda</taxon>
        <taxon>Hexapoda</taxon>
        <taxon>Insecta</taxon>
        <taxon>Pterygota</taxon>
        <taxon>Neoptera</taxon>
        <taxon>Endopterygota</taxon>
        <taxon>Lepidoptera</taxon>
        <taxon>Glossata</taxon>
        <taxon>Ditrysia</taxon>
        <taxon>Papilionoidea</taxon>
        <taxon>Papilionidae</taxon>
        <taxon>Papilioninae</taxon>
        <taxon>Papilio</taxon>
    </lineage>
</organism>
<evidence type="ECO:0000256" key="5">
    <source>
        <dbReference type="ARBA" id="ARBA00022723"/>
    </source>
</evidence>
<dbReference type="SMART" id="SM00631">
    <property type="entry name" value="Zn_pept"/>
    <property type="match status" value="1"/>
</dbReference>
<name>A0AAJ7EJY4_PAPXU</name>